<protein>
    <recommendedName>
        <fullName evidence="1">Xylose isomerase-like TIM barrel domain-containing protein</fullName>
    </recommendedName>
</protein>
<dbReference type="Gene3D" id="3.20.20.150">
    <property type="entry name" value="Divalent-metal-dependent TIM barrel enzymes"/>
    <property type="match status" value="1"/>
</dbReference>
<dbReference type="EMBL" id="UINC01047630">
    <property type="protein sequence ID" value="SVB57138.1"/>
    <property type="molecule type" value="Genomic_DNA"/>
</dbReference>
<feature type="non-terminal residue" evidence="2">
    <location>
        <position position="1"/>
    </location>
</feature>
<reference evidence="2" key="1">
    <citation type="submission" date="2018-05" db="EMBL/GenBank/DDBJ databases">
        <authorList>
            <person name="Lanie J.A."/>
            <person name="Ng W.-L."/>
            <person name="Kazmierczak K.M."/>
            <person name="Andrzejewski T.M."/>
            <person name="Davidsen T.M."/>
            <person name="Wayne K.J."/>
            <person name="Tettelin H."/>
            <person name="Glass J.I."/>
            <person name="Rusch D."/>
            <person name="Podicherti R."/>
            <person name="Tsui H.-C.T."/>
            <person name="Winkler M.E."/>
        </authorList>
    </citation>
    <scope>NUCLEOTIDE SEQUENCE</scope>
</reference>
<evidence type="ECO:0000259" key="1">
    <source>
        <dbReference type="Pfam" id="PF01261"/>
    </source>
</evidence>
<evidence type="ECO:0000313" key="2">
    <source>
        <dbReference type="EMBL" id="SVB57138.1"/>
    </source>
</evidence>
<dbReference type="PANTHER" id="PTHR12110:SF21">
    <property type="entry name" value="XYLOSE ISOMERASE-LIKE TIM BARREL DOMAIN-CONTAINING PROTEIN"/>
    <property type="match status" value="1"/>
</dbReference>
<feature type="domain" description="Xylose isomerase-like TIM barrel" evidence="1">
    <location>
        <begin position="23"/>
        <end position="143"/>
    </location>
</feature>
<dbReference type="SUPFAM" id="SSF51658">
    <property type="entry name" value="Xylose isomerase-like"/>
    <property type="match status" value="1"/>
</dbReference>
<dbReference type="InterPro" id="IPR036237">
    <property type="entry name" value="Xyl_isomerase-like_sf"/>
</dbReference>
<dbReference type="InterPro" id="IPR050312">
    <property type="entry name" value="IolE/XylAMocC-like"/>
</dbReference>
<proteinExistence type="predicted"/>
<gene>
    <name evidence="2" type="ORF">METZ01_LOCUS209992</name>
</gene>
<dbReference type="AlphaFoldDB" id="A0A382F297"/>
<dbReference type="InterPro" id="IPR013022">
    <property type="entry name" value="Xyl_isomerase-like_TIM-brl"/>
</dbReference>
<name>A0A382F297_9ZZZZ</name>
<dbReference type="Pfam" id="PF01261">
    <property type="entry name" value="AP_endonuc_2"/>
    <property type="match status" value="1"/>
</dbReference>
<organism evidence="2">
    <name type="scientific">marine metagenome</name>
    <dbReference type="NCBI Taxonomy" id="408172"/>
    <lineage>
        <taxon>unclassified sequences</taxon>
        <taxon>metagenomes</taxon>
        <taxon>ecological metagenomes</taxon>
    </lineage>
</organism>
<dbReference type="PANTHER" id="PTHR12110">
    <property type="entry name" value="HYDROXYPYRUVATE ISOMERASE"/>
    <property type="match status" value="1"/>
</dbReference>
<sequence length="153" mass="16774">YGHSLGLEFIGPRTSRANAKHGFVFTMDGMLGLAAAIGTGNVGLLLDAWHWYTCQSTLSDLQHLRREDVVCLHVNDAPQGIHVEDQIDNVRCMPAETGVIPLGEFFKILHQIGYDGPATVEPFNERIRQMSPTDAAQATKDSLDTVWEQAGLA</sequence>
<accession>A0A382F297</accession>